<evidence type="ECO:0008006" key="2">
    <source>
        <dbReference type="Google" id="ProtNLM"/>
    </source>
</evidence>
<protein>
    <recommendedName>
        <fullName evidence="2">Ribbon-helix-helix protein CopG domain-containing protein</fullName>
    </recommendedName>
</protein>
<name>X0SC71_9ZZZZ</name>
<proteinExistence type="predicted"/>
<dbReference type="EMBL" id="BARS01006775">
    <property type="protein sequence ID" value="GAF73497.1"/>
    <property type="molecule type" value="Genomic_DNA"/>
</dbReference>
<organism evidence="1">
    <name type="scientific">marine sediment metagenome</name>
    <dbReference type="NCBI Taxonomy" id="412755"/>
    <lineage>
        <taxon>unclassified sequences</taxon>
        <taxon>metagenomes</taxon>
        <taxon>ecological metagenomes</taxon>
    </lineage>
</organism>
<dbReference type="AlphaFoldDB" id="X0SC71"/>
<gene>
    <name evidence="1" type="ORF">S01H1_13137</name>
</gene>
<accession>X0SC71</accession>
<reference evidence="1" key="1">
    <citation type="journal article" date="2014" name="Front. Microbiol.">
        <title>High frequency of phylogenetically diverse reductive dehalogenase-homologous genes in deep subseafloor sedimentary metagenomes.</title>
        <authorList>
            <person name="Kawai M."/>
            <person name="Futagami T."/>
            <person name="Toyoda A."/>
            <person name="Takaki Y."/>
            <person name="Nishi S."/>
            <person name="Hori S."/>
            <person name="Arai W."/>
            <person name="Tsubouchi T."/>
            <person name="Morono Y."/>
            <person name="Uchiyama I."/>
            <person name="Ito T."/>
            <person name="Fujiyama A."/>
            <person name="Inagaki F."/>
            <person name="Takami H."/>
        </authorList>
    </citation>
    <scope>NUCLEOTIDE SEQUENCE</scope>
    <source>
        <strain evidence="1">Expedition CK06-06</strain>
    </source>
</reference>
<evidence type="ECO:0000313" key="1">
    <source>
        <dbReference type="EMBL" id="GAF73497.1"/>
    </source>
</evidence>
<comment type="caution">
    <text evidence="1">The sequence shown here is derived from an EMBL/GenBank/DDBJ whole genome shotgun (WGS) entry which is preliminary data.</text>
</comment>
<sequence length="63" mass="7184">MPRPTLPPEQRAAQRTFTLPARLLRQLLAHVPSGKRSRFVSEAIRHRLETVTEPASKGARKDR</sequence>